<comment type="caution">
    <text evidence="7">Lacks conserved residue(s) required for the propagation of feature annotation.</text>
</comment>
<dbReference type="Gene3D" id="3.40.1190.10">
    <property type="entry name" value="Mur-like, catalytic domain"/>
    <property type="match status" value="1"/>
</dbReference>
<dbReference type="Gene3D" id="3.40.1390.10">
    <property type="entry name" value="MurE/MurF, N-terminal domain"/>
    <property type="match status" value="1"/>
</dbReference>
<keyword evidence="6 7" id="KW-0961">Cell wall biogenesis/degradation</keyword>
<keyword evidence="13" id="KW-1185">Reference proteome</keyword>
<dbReference type="RefSeq" id="WP_203169613.1">
    <property type="nucleotide sequence ID" value="NZ_JAEVLS010000005.1"/>
</dbReference>
<reference evidence="12 13" key="1">
    <citation type="journal article" date="2021" name="Int. J. Syst. Evol. Microbiol.">
        <title>Steroidobacter gossypii sp. nov., isolated from soil of cotton cropping field.</title>
        <authorList>
            <person name="Huang R."/>
            <person name="Yang S."/>
            <person name="Zhen C."/>
            <person name="Liu W."/>
        </authorList>
    </citation>
    <scope>NUCLEOTIDE SEQUENCE [LARGE SCALE GENOMIC DNA]</scope>
    <source>
        <strain evidence="12 13">S1-65</strain>
    </source>
</reference>
<evidence type="ECO:0000256" key="2">
    <source>
        <dbReference type="ARBA" id="ARBA00022618"/>
    </source>
</evidence>
<dbReference type="NCBIfam" id="NF001124">
    <property type="entry name" value="PRK00139.1-2"/>
    <property type="match status" value="1"/>
</dbReference>
<dbReference type="NCBIfam" id="TIGR01085">
    <property type="entry name" value="murE"/>
    <property type="match status" value="1"/>
</dbReference>
<evidence type="ECO:0000313" key="13">
    <source>
        <dbReference type="Proteomes" id="UP000661077"/>
    </source>
</evidence>
<dbReference type="SUPFAM" id="SSF53623">
    <property type="entry name" value="MurD-like peptide ligases, catalytic domain"/>
    <property type="match status" value="1"/>
</dbReference>
<accession>A0ABS1X2Q6</accession>
<dbReference type="InterPro" id="IPR004101">
    <property type="entry name" value="Mur_ligase_C"/>
</dbReference>
<sequence length="514" mass="55400">MNSRVDKVRVKNLRALLADSGVSSLDFVPPDLQISDLTLDSRAVRPGAAFVALPGTRTHGIGFAEQAVKAGASAILWEPSEGVAAPNLPEGVPLIAIPELTNWLGTIADWFFDAPSTGVRVVGVTGTNGKTTTAHVIADALQRLNVTSAYAGTLGYGRVGALRGGTLTTPDCITVQRQLAELRDEGVRCLGMEVSSHALDQGRVYGVRFDTAVFTNLTRDHLDYHGTLEEYGEAKAHLFRWPSLRNAIINVDDVFGRELATRVAHTCLVVFSRNGPIQLDPRWHSEKGEVKQLFARRVTAAPNGLDIEFDGSWGPATLRSRFVGDFNVENLLAVLATLLTSGVSIPQAVAALENCAPPPGRMETITAPDRPLAIVDYAHTPDALEKALLAVRKHRSGKLVCVFGCGGDRDPGKRPLMGAIAERLADRVIVTDDNPRTENGDSIVADILKGLTRPEAALVERDRALAIARAIAASDRTDVVLIAGKGHEDYQIVGTERRSFSDREQALRALRRQS</sequence>
<feature type="domain" description="Mur ligase N-terminal catalytic" evidence="9">
    <location>
        <begin position="34"/>
        <end position="108"/>
    </location>
</feature>
<keyword evidence="7" id="KW-0963">Cytoplasm</keyword>
<dbReference type="InterPro" id="IPR013221">
    <property type="entry name" value="Mur_ligase_cen"/>
</dbReference>
<dbReference type="Gene3D" id="3.90.190.20">
    <property type="entry name" value="Mur ligase, C-terminal domain"/>
    <property type="match status" value="1"/>
</dbReference>
<dbReference type="InterPro" id="IPR035911">
    <property type="entry name" value="MurE/MurF_N"/>
</dbReference>
<feature type="short sequence motif" description="Meso-diaminopimelate recognition motif" evidence="7">
    <location>
        <begin position="433"/>
        <end position="436"/>
    </location>
</feature>
<keyword evidence="4 7" id="KW-0573">Peptidoglycan synthesis</keyword>
<keyword evidence="2 7" id="KW-0132">Cell division</keyword>
<feature type="binding site" evidence="7">
    <location>
        <position position="41"/>
    </location>
    <ligand>
        <name>UDP-N-acetyl-alpha-D-muramoyl-L-alanyl-D-glutamate</name>
        <dbReference type="ChEBI" id="CHEBI:83900"/>
    </ligand>
</feature>
<dbReference type="PANTHER" id="PTHR23135">
    <property type="entry name" value="MUR LIGASE FAMILY MEMBER"/>
    <property type="match status" value="1"/>
</dbReference>
<feature type="binding site" evidence="7">
    <location>
        <position position="39"/>
    </location>
    <ligand>
        <name>UDP-N-acetyl-alpha-D-muramoyl-L-alanyl-D-glutamate</name>
        <dbReference type="ChEBI" id="CHEBI:83900"/>
    </ligand>
</feature>
<dbReference type="SUPFAM" id="SSF63418">
    <property type="entry name" value="MurE/MurF N-terminal domain"/>
    <property type="match status" value="1"/>
</dbReference>
<feature type="binding site" evidence="7">
    <location>
        <position position="203"/>
    </location>
    <ligand>
        <name>UDP-N-acetyl-alpha-D-muramoyl-L-alanyl-D-glutamate</name>
        <dbReference type="ChEBI" id="CHEBI:83900"/>
    </ligand>
</feature>
<proteinExistence type="inferred from homology"/>
<keyword evidence="7" id="KW-0460">Magnesium</keyword>
<comment type="similarity">
    <text evidence="1 7">Belongs to the MurCDEF family. MurE subfamily.</text>
</comment>
<dbReference type="EMBL" id="JAEVLS010000005">
    <property type="protein sequence ID" value="MBM0107507.1"/>
    <property type="molecule type" value="Genomic_DNA"/>
</dbReference>
<feature type="binding site" evidence="7">
    <location>
        <position position="195"/>
    </location>
    <ligand>
        <name>UDP-N-acetyl-alpha-D-muramoyl-L-alanyl-D-glutamate</name>
        <dbReference type="ChEBI" id="CHEBI:83900"/>
    </ligand>
</feature>
<dbReference type="Pfam" id="PF01225">
    <property type="entry name" value="Mur_ligase"/>
    <property type="match status" value="1"/>
</dbReference>
<dbReference type="Pfam" id="PF08245">
    <property type="entry name" value="Mur_ligase_M"/>
    <property type="match status" value="1"/>
</dbReference>
<comment type="function">
    <text evidence="7">Catalyzes the addition of meso-diaminopimelic acid to the nucleotide precursor UDP-N-acetylmuramoyl-L-alanyl-D-glutamate (UMAG) in the biosynthesis of bacterial cell-wall peptidoglycan.</text>
</comment>
<evidence type="ECO:0000256" key="7">
    <source>
        <dbReference type="HAMAP-Rule" id="MF_00208"/>
    </source>
</evidence>
<keyword evidence="7" id="KW-0067">ATP-binding</keyword>
<feature type="binding site" evidence="7">
    <location>
        <begin position="168"/>
        <end position="169"/>
    </location>
    <ligand>
        <name>UDP-N-acetyl-alpha-D-muramoyl-L-alanyl-D-glutamate</name>
        <dbReference type="ChEBI" id="CHEBI:83900"/>
    </ligand>
</feature>
<comment type="subcellular location">
    <subcellularLocation>
        <location evidence="7 8">Cytoplasm</location>
    </subcellularLocation>
</comment>
<evidence type="ECO:0000256" key="8">
    <source>
        <dbReference type="RuleBase" id="RU004135"/>
    </source>
</evidence>
<dbReference type="Proteomes" id="UP000661077">
    <property type="component" value="Unassembled WGS sequence"/>
</dbReference>
<name>A0ABS1X2Q6_9GAMM</name>
<comment type="PTM">
    <text evidence="7">Carboxylation is probably crucial for Mg(2+) binding and, consequently, for the gamma-phosphate positioning of ATP.</text>
</comment>
<comment type="catalytic activity">
    <reaction evidence="7">
        <text>UDP-N-acetyl-alpha-D-muramoyl-L-alanyl-D-glutamate + meso-2,6-diaminopimelate + ATP = UDP-N-acetyl-alpha-D-muramoyl-L-alanyl-gamma-D-glutamyl-meso-2,6-diaminopimelate + ADP + phosphate + H(+)</text>
        <dbReference type="Rhea" id="RHEA:23676"/>
        <dbReference type="ChEBI" id="CHEBI:15378"/>
        <dbReference type="ChEBI" id="CHEBI:30616"/>
        <dbReference type="ChEBI" id="CHEBI:43474"/>
        <dbReference type="ChEBI" id="CHEBI:57791"/>
        <dbReference type="ChEBI" id="CHEBI:83900"/>
        <dbReference type="ChEBI" id="CHEBI:83905"/>
        <dbReference type="ChEBI" id="CHEBI:456216"/>
        <dbReference type="EC" id="6.3.2.13"/>
    </reaction>
</comment>
<protein>
    <recommendedName>
        <fullName evidence="7">UDP-N-acetylmuramoyl-L-alanyl-D-glutamate--2,6-diaminopimelate ligase</fullName>
        <ecNumber evidence="7">6.3.2.13</ecNumber>
    </recommendedName>
    <alternativeName>
        <fullName evidence="7">Meso-A2pm-adding enzyme</fullName>
    </alternativeName>
    <alternativeName>
        <fullName evidence="7">Meso-diaminopimelate-adding enzyme</fullName>
    </alternativeName>
    <alternativeName>
        <fullName evidence="7">UDP-MurNAc-L-Ala-D-Glu:meso-diaminopimelate ligase</fullName>
    </alternativeName>
    <alternativeName>
        <fullName evidence="7">UDP-MurNAc-tripeptide synthetase</fullName>
    </alternativeName>
    <alternativeName>
        <fullName evidence="7">UDP-N-acetylmuramyl-tripeptide synthetase</fullName>
    </alternativeName>
</protein>
<evidence type="ECO:0000256" key="1">
    <source>
        <dbReference type="ARBA" id="ARBA00005898"/>
    </source>
</evidence>
<organism evidence="12 13">
    <name type="scientific">Steroidobacter gossypii</name>
    <dbReference type="NCBI Taxonomy" id="2805490"/>
    <lineage>
        <taxon>Bacteria</taxon>
        <taxon>Pseudomonadati</taxon>
        <taxon>Pseudomonadota</taxon>
        <taxon>Gammaproteobacteria</taxon>
        <taxon>Steroidobacterales</taxon>
        <taxon>Steroidobacteraceae</taxon>
        <taxon>Steroidobacter</taxon>
    </lineage>
</organism>
<evidence type="ECO:0000259" key="11">
    <source>
        <dbReference type="Pfam" id="PF08245"/>
    </source>
</evidence>
<feature type="binding site" evidence="7">
    <location>
        <position position="484"/>
    </location>
    <ligand>
        <name>meso-2,6-diaminopimelate</name>
        <dbReference type="ChEBI" id="CHEBI:57791"/>
    </ligand>
</feature>
<keyword evidence="7" id="KW-0547">Nucleotide-binding</keyword>
<comment type="caution">
    <text evidence="12">The sequence shown here is derived from an EMBL/GenBank/DDBJ whole genome shotgun (WGS) entry which is preliminary data.</text>
</comment>
<evidence type="ECO:0000259" key="9">
    <source>
        <dbReference type="Pfam" id="PF01225"/>
    </source>
</evidence>
<feature type="binding site" evidence="7">
    <location>
        <position position="409"/>
    </location>
    <ligand>
        <name>meso-2,6-diaminopimelate</name>
        <dbReference type="ChEBI" id="CHEBI:57791"/>
    </ligand>
</feature>
<dbReference type="NCBIfam" id="NF001126">
    <property type="entry name" value="PRK00139.1-4"/>
    <property type="match status" value="1"/>
</dbReference>
<evidence type="ECO:0000259" key="10">
    <source>
        <dbReference type="Pfam" id="PF02875"/>
    </source>
</evidence>
<comment type="cofactor">
    <cofactor evidence="7">
        <name>Mg(2+)</name>
        <dbReference type="ChEBI" id="CHEBI:18420"/>
    </cofactor>
</comment>
<dbReference type="InterPro" id="IPR036615">
    <property type="entry name" value="Mur_ligase_C_dom_sf"/>
</dbReference>
<evidence type="ECO:0000256" key="5">
    <source>
        <dbReference type="ARBA" id="ARBA00023306"/>
    </source>
</evidence>
<dbReference type="Pfam" id="PF02875">
    <property type="entry name" value="Mur_ligase_C"/>
    <property type="match status" value="1"/>
</dbReference>
<dbReference type="EC" id="6.3.2.13" evidence="7"/>
<evidence type="ECO:0000256" key="4">
    <source>
        <dbReference type="ARBA" id="ARBA00022984"/>
    </source>
</evidence>
<keyword evidence="3 7" id="KW-0133">Cell shape</keyword>
<evidence type="ECO:0000313" key="12">
    <source>
        <dbReference type="EMBL" id="MBM0107507.1"/>
    </source>
</evidence>
<feature type="binding site" evidence="7">
    <location>
        <position position="488"/>
    </location>
    <ligand>
        <name>meso-2,6-diaminopimelate</name>
        <dbReference type="ChEBI" id="CHEBI:57791"/>
    </ligand>
</feature>
<feature type="domain" description="Mur ligase C-terminal" evidence="10">
    <location>
        <begin position="360"/>
        <end position="486"/>
    </location>
</feature>
<feature type="modified residue" description="N6-carboxylysine" evidence="7">
    <location>
        <position position="235"/>
    </location>
</feature>
<dbReference type="InterPro" id="IPR036565">
    <property type="entry name" value="Mur-like_cat_sf"/>
</dbReference>
<keyword evidence="5 7" id="KW-0131">Cell cycle</keyword>
<feature type="binding site" evidence="7">
    <location>
        <begin position="126"/>
        <end position="132"/>
    </location>
    <ligand>
        <name>ATP</name>
        <dbReference type="ChEBI" id="CHEBI:30616"/>
    </ligand>
</feature>
<gene>
    <name evidence="7" type="primary">murE</name>
    <name evidence="12" type="ORF">JM946_22425</name>
</gene>
<dbReference type="HAMAP" id="MF_00208">
    <property type="entry name" value="MurE"/>
    <property type="match status" value="1"/>
</dbReference>
<dbReference type="GO" id="GO:0008765">
    <property type="term" value="F:UDP-N-acetylmuramoylalanyl-D-glutamate-2,6-diaminopimelate ligase activity"/>
    <property type="evidence" value="ECO:0007669"/>
    <property type="project" value="UniProtKB-EC"/>
</dbReference>
<keyword evidence="7 12" id="KW-0436">Ligase</keyword>
<dbReference type="SUPFAM" id="SSF53244">
    <property type="entry name" value="MurD-like peptide ligases, peptide-binding domain"/>
    <property type="match status" value="1"/>
</dbReference>
<dbReference type="PANTHER" id="PTHR23135:SF4">
    <property type="entry name" value="UDP-N-ACETYLMURAMOYL-L-ALANYL-D-GLUTAMATE--2,6-DIAMINOPIMELATE LIGASE MURE HOMOLOG, CHLOROPLASTIC"/>
    <property type="match status" value="1"/>
</dbReference>
<feature type="binding site" evidence="7">
    <location>
        <position position="201"/>
    </location>
    <ligand>
        <name>UDP-N-acetyl-alpha-D-muramoyl-L-alanyl-D-glutamate</name>
        <dbReference type="ChEBI" id="CHEBI:83900"/>
    </ligand>
</feature>
<dbReference type="InterPro" id="IPR005761">
    <property type="entry name" value="UDP-N-AcMur-Glu-dNH2Pim_ligase"/>
</dbReference>
<feature type="domain" description="Mur ligase central" evidence="11">
    <location>
        <begin position="124"/>
        <end position="337"/>
    </location>
</feature>
<evidence type="ECO:0000256" key="3">
    <source>
        <dbReference type="ARBA" id="ARBA00022960"/>
    </source>
</evidence>
<feature type="binding site" evidence="7">
    <location>
        <begin position="433"/>
        <end position="436"/>
    </location>
    <ligand>
        <name>meso-2,6-diaminopimelate</name>
        <dbReference type="ChEBI" id="CHEBI:57791"/>
    </ligand>
</feature>
<dbReference type="InterPro" id="IPR000713">
    <property type="entry name" value="Mur_ligase_N"/>
</dbReference>
<evidence type="ECO:0000256" key="6">
    <source>
        <dbReference type="ARBA" id="ARBA00023316"/>
    </source>
</evidence>
<comment type="pathway">
    <text evidence="7 8">Cell wall biogenesis; peptidoglycan biosynthesis.</text>
</comment>